<dbReference type="EMBL" id="LAZR01061567">
    <property type="protein sequence ID" value="KKK63328.1"/>
    <property type="molecule type" value="Genomic_DNA"/>
</dbReference>
<protein>
    <submittedName>
        <fullName evidence="1">Uncharacterized protein</fullName>
    </submittedName>
</protein>
<gene>
    <name evidence="1" type="ORF">LCGC14_2995350</name>
</gene>
<dbReference type="AlphaFoldDB" id="A0A0F8X352"/>
<proteinExistence type="predicted"/>
<organism evidence="1">
    <name type="scientific">marine sediment metagenome</name>
    <dbReference type="NCBI Taxonomy" id="412755"/>
    <lineage>
        <taxon>unclassified sequences</taxon>
        <taxon>metagenomes</taxon>
        <taxon>ecological metagenomes</taxon>
    </lineage>
</organism>
<sequence>MLKNIEQIKPADEFFSNPEEIFWLIGTAYSNTHVHYLIFLSEDGNERRYRVNDVYPYFYAKEVGLSSLDILKDYSYEGMTPKLRDVELVERKNPMNGDLEKVFKITAKS</sequence>
<reference evidence="1" key="1">
    <citation type="journal article" date="2015" name="Nature">
        <title>Complex archaea that bridge the gap between prokaryotes and eukaryotes.</title>
        <authorList>
            <person name="Spang A."/>
            <person name="Saw J.H."/>
            <person name="Jorgensen S.L."/>
            <person name="Zaremba-Niedzwiedzka K."/>
            <person name="Martijn J."/>
            <person name="Lind A.E."/>
            <person name="van Eijk R."/>
            <person name="Schleper C."/>
            <person name="Guy L."/>
            <person name="Ettema T.J."/>
        </authorList>
    </citation>
    <scope>NUCLEOTIDE SEQUENCE</scope>
</reference>
<dbReference type="Gene3D" id="3.30.342.10">
    <property type="entry name" value="DNA Polymerase, chain B, domain 1"/>
    <property type="match status" value="1"/>
</dbReference>
<feature type="non-terminal residue" evidence="1">
    <location>
        <position position="109"/>
    </location>
</feature>
<name>A0A0F8X352_9ZZZZ</name>
<accession>A0A0F8X352</accession>
<comment type="caution">
    <text evidence="1">The sequence shown here is derived from an EMBL/GenBank/DDBJ whole genome shotgun (WGS) entry which is preliminary data.</text>
</comment>
<evidence type="ECO:0000313" key="1">
    <source>
        <dbReference type="EMBL" id="KKK63328.1"/>
    </source>
</evidence>